<dbReference type="AlphaFoldDB" id="A0A923S4G7"/>
<protein>
    <submittedName>
        <fullName evidence="1">Uncharacterized protein</fullName>
    </submittedName>
</protein>
<dbReference type="EMBL" id="JACORU010000011">
    <property type="protein sequence ID" value="MBC5767451.1"/>
    <property type="molecule type" value="Genomic_DNA"/>
</dbReference>
<proteinExistence type="predicted"/>
<reference evidence="1" key="1">
    <citation type="submission" date="2020-08" db="EMBL/GenBank/DDBJ databases">
        <title>Ramlibacter sp. GTP1 16S ribosomal RNA gene genome sequencing and assembly.</title>
        <authorList>
            <person name="Kang M."/>
        </authorList>
    </citation>
    <scope>NUCLEOTIDE SEQUENCE</scope>
    <source>
        <strain evidence="1">GTP1</strain>
    </source>
</reference>
<comment type="caution">
    <text evidence="1">The sequence shown here is derived from an EMBL/GenBank/DDBJ whole genome shotgun (WGS) entry which is preliminary data.</text>
</comment>
<gene>
    <name evidence="1" type="ORF">H8R02_23495</name>
</gene>
<name>A0A923S4G7_9BURK</name>
<evidence type="ECO:0000313" key="2">
    <source>
        <dbReference type="Proteomes" id="UP000596827"/>
    </source>
</evidence>
<accession>A0A923S4G7</accession>
<sequence>MNGIDGNTLDKIAQASELVIRAAAVLGTLSDDQQRAVHAATQGHLPHSLAGFLRHARKLSPAVEESLRTHPPLGLREFWY</sequence>
<organism evidence="1 2">
    <name type="scientific">Ramlibacter albus</name>
    <dbReference type="NCBI Taxonomy" id="2079448"/>
    <lineage>
        <taxon>Bacteria</taxon>
        <taxon>Pseudomonadati</taxon>
        <taxon>Pseudomonadota</taxon>
        <taxon>Betaproteobacteria</taxon>
        <taxon>Burkholderiales</taxon>
        <taxon>Comamonadaceae</taxon>
        <taxon>Ramlibacter</taxon>
    </lineage>
</organism>
<evidence type="ECO:0000313" key="1">
    <source>
        <dbReference type="EMBL" id="MBC5767451.1"/>
    </source>
</evidence>
<dbReference type="Proteomes" id="UP000596827">
    <property type="component" value="Unassembled WGS sequence"/>
</dbReference>
<keyword evidence="2" id="KW-1185">Reference proteome</keyword>
<dbReference type="RefSeq" id="WP_187083947.1">
    <property type="nucleotide sequence ID" value="NZ_JACORU010000011.1"/>
</dbReference>